<dbReference type="InterPro" id="IPR000086">
    <property type="entry name" value="NUDIX_hydrolase_dom"/>
</dbReference>
<dbReference type="Gene3D" id="3.90.79.10">
    <property type="entry name" value="Nucleoside Triphosphate Pyrophosphohydrolase"/>
    <property type="match status" value="1"/>
</dbReference>
<accession>A0A7W1WRE9</accession>
<dbReference type="InterPro" id="IPR015797">
    <property type="entry name" value="NUDIX_hydrolase-like_dom_sf"/>
</dbReference>
<evidence type="ECO:0000313" key="5">
    <source>
        <dbReference type="EMBL" id="MBA4494676.1"/>
    </source>
</evidence>
<dbReference type="PRINTS" id="PR00502">
    <property type="entry name" value="NUDIXFAMILY"/>
</dbReference>
<keyword evidence="2 3" id="KW-0378">Hydrolase</keyword>
<organism evidence="5 6">
    <name type="scientific">Paenactinomyces guangxiensis</name>
    <dbReference type="NCBI Taxonomy" id="1490290"/>
    <lineage>
        <taxon>Bacteria</taxon>
        <taxon>Bacillati</taxon>
        <taxon>Bacillota</taxon>
        <taxon>Bacilli</taxon>
        <taxon>Bacillales</taxon>
        <taxon>Thermoactinomycetaceae</taxon>
        <taxon>Paenactinomyces</taxon>
    </lineage>
</organism>
<dbReference type="PROSITE" id="PS00893">
    <property type="entry name" value="NUDIX_BOX"/>
    <property type="match status" value="1"/>
</dbReference>
<dbReference type="PANTHER" id="PTHR43046">
    <property type="entry name" value="GDP-MANNOSE MANNOSYL HYDROLASE"/>
    <property type="match status" value="1"/>
</dbReference>
<dbReference type="PROSITE" id="PS51462">
    <property type="entry name" value="NUDIX"/>
    <property type="match status" value="1"/>
</dbReference>
<feature type="domain" description="Nudix hydrolase" evidence="4">
    <location>
        <begin position="10"/>
        <end position="145"/>
    </location>
</feature>
<dbReference type="AlphaFoldDB" id="A0A7W1WRE9"/>
<keyword evidence="6" id="KW-1185">Reference proteome</keyword>
<evidence type="ECO:0000313" key="6">
    <source>
        <dbReference type="Proteomes" id="UP000535491"/>
    </source>
</evidence>
<evidence type="ECO:0000256" key="1">
    <source>
        <dbReference type="ARBA" id="ARBA00001946"/>
    </source>
</evidence>
<comment type="similarity">
    <text evidence="3">Belongs to the Nudix hydrolase family.</text>
</comment>
<sequence length="150" mass="17192">MKSSGHIIDEIRPGVAVIIFDHDKRVLLQKRSDVGLWGLPSGHVEPGETVKNAAIREVWEETGLKVRILRLIGVYSEPESQVFHYPDGRNIHFVTVYFQAEILEGQLSNRSPETMEIRFFPPDDLPCNMIPMHPNWLEDALTLTEQSFVR</sequence>
<protein>
    <submittedName>
        <fullName evidence="5">NUDIX domain-containing protein</fullName>
    </submittedName>
</protein>
<dbReference type="GO" id="GO:0016787">
    <property type="term" value="F:hydrolase activity"/>
    <property type="evidence" value="ECO:0007669"/>
    <property type="project" value="UniProtKB-KW"/>
</dbReference>
<reference evidence="5 6" key="1">
    <citation type="submission" date="2020-07" db="EMBL/GenBank/DDBJ databases">
        <authorList>
            <person name="Feng H."/>
        </authorList>
    </citation>
    <scope>NUCLEOTIDE SEQUENCE [LARGE SCALE GENOMIC DNA]</scope>
    <source>
        <strain evidence="6">s-10</strain>
    </source>
</reference>
<comment type="cofactor">
    <cofactor evidence="1">
        <name>Mg(2+)</name>
        <dbReference type="ChEBI" id="CHEBI:18420"/>
    </cofactor>
</comment>
<dbReference type="Pfam" id="PF00293">
    <property type="entry name" value="NUDIX"/>
    <property type="match status" value="1"/>
</dbReference>
<evidence type="ECO:0000256" key="3">
    <source>
        <dbReference type="RuleBase" id="RU003476"/>
    </source>
</evidence>
<dbReference type="RefSeq" id="WP_181751917.1">
    <property type="nucleotide sequence ID" value="NZ_JACEIQ010000009.1"/>
</dbReference>
<evidence type="ECO:0000256" key="2">
    <source>
        <dbReference type="ARBA" id="ARBA00022801"/>
    </source>
</evidence>
<evidence type="ECO:0000259" key="4">
    <source>
        <dbReference type="PROSITE" id="PS51462"/>
    </source>
</evidence>
<dbReference type="PANTHER" id="PTHR43046:SF2">
    <property type="entry name" value="8-OXO-DGTP DIPHOSPHATASE-RELATED"/>
    <property type="match status" value="1"/>
</dbReference>
<dbReference type="EMBL" id="JACEIQ010000009">
    <property type="protein sequence ID" value="MBA4494676.1"/>
    <property type="molecule type" value="Genomic_DNA"/>
</dbReference>
<gene>
    <name evidence="5" type="ORF">H1191_10195</name>
</gene>
<dbReference type="InterPro" id="IPR020084">
    <property type="entry name" value="NUDIX_hydrolase_CS"/>
</dbReference>
<dbReference type="InterPro" id="IPR020476">
    <property type="entry name" value="Nudix_hydrolase"/>
</dbReference>
<proteinExistence type="inferred from homology"/>
<dbReference type="Proteomes" id="UP000535491">
    <property type="component" value="Unassembled WGS sequence"/>
</dbReference>
<name>A0A7W1WRE9_9BACL</name>
<comment type="caution">
    <text evidence="5">The sequence shown here is derived from an EMBL/GenBank/DDBJ whole genome shotgun (WGS) entry which is preliminary data.</text>
</comment>
<dbReference type="SUPFAM" id="SSF55811">
    <property type="entry name" value="Nudix"/>
    <property type="match status" value="1"/>
</dbReference>